<feature type="compositionally biased region" description="Basic and acidic residues" evidence="1">
    <location>
        <begin position="1"/>
        <end position="28"/>
    </location>
</feature>
<dbReference type="AlphaFoldDB" id="A0AAW2BX44"/>
<evidence type="ECO:0000313" key="3">
    <source>
        <dbReference type="EMBL" id="KAK9990556.1"/>
    </source>
</evidence>
<dbReference type="EMBL" id="JAZDWU010000009">
    <property type="protein sequence ID" value="KAK9990556.1"/>
    <property type="molecule type" value="Genomic_DNA"/>
</dbReference>
<accession>A0AAW2BX44</accession>
<feature type="domain" description="DUF4283" evidence="2">
    <location>
        <begin position="113"/>
        <end position="192"/>
    </location>
</feature>
<dbReference type="Proteomes" id="UP001459277">
    <property type="component" value="Unassembled WGS sequence"/>
</dbReference>
<dbReference type="PANTHER" id="PTHR31286:SF99">
    <property type="entry name" value="DUF4283 DOMAIN-CONTAINING PROTEIN"/>
    <property type="match status" value="1"/>
</dbReference>
<comment type="caution">
    <text evidence="3">The sequence shown here is derived from an EMBL/GenBank/DDBJ whole genome shotgun (WGS) entry which is preliminary data.</text>
</comment>
<evidence type="ECO:0000256" key="1">
    <source>
        <dbReference type="SAM" id="MobiDB-lite"/>
    </source>
</evidence>
<reference evidence="3 4" key="1">
    <citation type="submission" date="2024-01" db="EMBL/GenBank/DDBJ databases">
        <title>A telomere-to-telomere, gap-free genome of sweet tea (Lithocarpus litseifolius).</title>
        <authorList>
            <person name="Zhou J."/>
        </authorList>
    </citation>
    <scope>NUCLEOTIDE SEQUENCE [LARGE SCALE GENOMIC DNA]</scope>
    <source>
        <strain evidence="3">Zhou-2022a</strain>
        <tissue evidence="3">Leaf</tissue>
    </source>
</reference>
<name>A0AAW2BX44_9ROSI</name>
<feature type="compositionally biased region" description="Polar residues" evidence="1">
    <location>
        <begin position="30"/>
        <end position="43"/>
    </location>
</feature>
<dbReference type="Pfam" id="PF14111">
    <property type="entry name" value="DUF4283"/>
    <property type="match status" value="1"/>
</dbReference>
<dbReference type="PANTHER" id="PTHR31286">
    <property type="entry name" value="GLYCINE-RICH CELL WALL STRUCTURAL PROTEIN 1.8-LIKE"/>
    <property type="match status" value="1"/>
</dbReference>
<dbReference type="InterPro" id="IPR040256">
    <property type="entry name" value="At4g02000-like"/>
</dbReference>
<evidence type="ECO:0000259" key="2">
    <source>
        <dbReference type="Pfam" id="PF14111"/>
    </source>
</evidence>
<proteinExistence type="predicted"/>
<keyword evidence="4" id="KW-1185">Reference proteome</keyword>
<evidence type="ECO:0000313" key="4">
    <source>
        <dbReference type="Proteomes" id="UP001459277"/>
    </source>
</evidence>
<sequence>MKPHLLSREEEAELARSSKKVKDIHHADFSNGSREGSPSPVFHNTETPFRVSFKDKLMGDIPGAFVKAFEFESLMDEDVESDCENEEVANQNRVGWVNVRLSKETKRRIRGPWSKAIIAKLVGRSVGFPYLKSKLSQLWRPSARMDCVDLGYGFLLFRFFSKEDLDSVLMKGPWFIGDHFLSIRPWEPFFKPLTANVALIAVWIRLYELPIELYETEVLKEIGESIGKVLRIDSHTAMEARGKYARLCIQINVNKPLVNTICIGRFKQAVSYEGIHSLFFLRKA</sequence>
<dbReference type="InterPro" id="IPR025558">
    <property type="entry name" value="DUF4283"/>
</dbReference>
<feature type="region of interest" description="Disordered" evidence="1">
    <location>
        <begin position="1"/>
        <end position="43"/>
    </location>
</feature>
<gene>
    <name evidence="3" type="ORF">SO802_025541</name>
</gene>
<protein>
    <recommendedName>
        <fullName evidence="2">DUF4283 domain-containing protein</fullName>
    </recommendedName>
</protein>
<organism evidence="3 4">
    <name type="scientific">Lithocarpus litseifolius</name>
    <dbReference type="NCBI Taxonomy" id="425828"/>
    <lineage>
        <taxon>Eukaryota</taxon>
        <taxon>Viridiplantae</taxon>
        <taxon>Streptophyta</taxon>
        <taxon>Embryophyta</taxon>
        <taxon>Tracheophyta</taxon>
        <taxon>Spermatophyta</taxon>
        <taxon>Magnoliopsida</taxon>
        <taxon>eudicotyledons</taxon>
        <taxon>Gunneridae</taxon>
        <taxon>Pentapetalae</taxon>
        <taxon>rosids</taxon>
        <taxon>fabids</taxon>
        <taxon>Fagales</taxon>
        <taxon>Fagaceae</taxon>
        <taxon>Lithocarpus</taxon>
    </lineage>
</organism>